<dbReference type="EMBL" id="PDCK01000045">
    <property type="protein sequence ID" value="PRQ20979.1"/>
    <property type="molecule type" value="Genomic_DNA"/>
</dbReference>
<evidence type="ECO:0000313" key="2">
    <source>
        <dbReference type="Proteomes" id="UP000238479"/>
    </source>
</evidence>
<gene>
    <name evidence="1" type="ORF">RchiOBHm_Chr7g0234101</name>
</gene>
<accession>A0A2P6PGD6</accession>
<organism evidence="1 2">
    <name type="scientific">Rosa chinensis</name>
    <name type="common">China rose</name>
    <dbReference type="NCBI Taxonomy" id="74649"/>
    <lineage>
        <taxon>Eukaryota</taxon>
        <taxon>Viridiplantae</taxon>
        <taxon>Streptophyta</taxon>
        <taxon>Embryophyta</taxon>
        <taxon>Tracheophyta</taxon>
        <taxon>Spermatophyta</taxon>
        <taxon>Magnoliopsida</taxon>
        <taxon>eudicotyledons</taxon>
        <taxon>Gunneridae</taxon>
        <taxon>Pentapetalae</taxon>
        <taxon>rosids</taxon>
        <taxon>fabids</taxon>
        <taxon>Rosales</taxon>
        <taxon>Rosaceae</taxon>
        <taxon>Rosoideae</taxon>
        <taxon>Rosoideae incertae sedis</taxon>
        <taxon>Rosa</taxon>
    </lineage>
</organism>
<reference evidence="1 2" key="1">
    <citation type="journal article" date="2018" name="Nat. Genet.">
        <title>The Rosa genome provides new insights in the design of modern roses.</title>
        <authorList>
            <person name="Bendahmane M."/>
        </authorList>
    </citation>
    <scope>NUCLEOTIDE SEQUENCE [LARGE SCALE GENOMIC DNA]</scope>
    <source>
        <strain evidence="2">cv. Old Blush</strain>
    </source>
</reference>
<comment type="caution">
    <text evidence="1">The sequence shown here is derived from an EMBL/GenBank/DDBJ whole genome shotgun (WGS) entry which is preliminary data.</text>
</comment>
<sequence>MQTNESRYCTCLFGFEEEVKSSYCSGFFLKQSNFKVIFSLTCSLEGQLYCGIGLIDYLFYYSCSD</sequence>
<evidence type="ECO:0000313" key="1">
    <source>
        <dbReference type="EMBL" id="PRQ20979.1"/>
    </source>
</evidence>
<keyword evidence="2" id="KW-1185">Reference proteome</keyword>
<dbReference type="AlphaFoldDB" id="A0A2P6PGD6"/>
<protein>
    <submittedName>
        <fullName evidence="1">Uncharacterized protein</fullName>
    </submittedName>
</protein>
<proteinExistence type="predicted"/>
<dbReference type="Gramene" id="PRQ20979">
    <property type="protein sequence ID" value="PRQ20979"/>
    <property type="gene ID" value="RchiOBHm_Chr7g0234101"/>
</dbReference>
<dbReference type="Proteomes" id="UP000238479">
    <property type="component" value="Chromosome 7"/>
</dbReference>
<name>A0A2P6PGD6_ROSCH</name>